<dbReference type="AlphaFoldDB" id="A0A542ZHB8"/>
<organism evidence="2 3">
    <name type="scientific">Oryzihumus leptocrescens</name>
    <dbReference type="NCBI Taxonomy" id="297536"/>
    <lineage>
        <taxon>Bacteria</taxon>
        <taxon>Bacillati</taxon>
        <taxon>Actinomycetota</taxon>
        <taxon>Actinomycetes</taxon>
        <taxon>Micrococcales</taxon>
        <taxon>Intrasporangiaceae</taxon>
        <taxon>Oryzihumus</taxon>
    </lineage>
</organism>
<evidence type="ECO:0000313" key="3">
    <source>
        <dbReference type="Proteomes" id="UP000319514"/>
    </source>
</evidence>
<name>A0A542ZHB8_9MICO</name>
<reference evidence="2 3" key="1">
    <citation type="submission" date="2019-06" db="EMBL/GenBank/DDBJ databases">
        <title>Sequencing the genomes of 1000 actinobacteria strains.</title>
        <authorList>
            <person name="Klenk H.-P."/>
        </authorList>
    </citation>
    <scope>NUCLEOTIDE SEQUENCE [LARGE SCALE GENOMIC DNA]</scope>
    <source>
        <strain evidence="2 3">DSM 18082</strain>
    </source>
</reference>
<dbReference type="EMBL" id="VFOQ01000001">
    <property type="protein sequence ID" value="TQL59689.1"/>
    <property type="molecule type" value="Genomic_DNA"/>
</dbReference>
<protein>
    <submittedName>
        <fullName evidence="2">Hemerythrin HHE cation binding domain-containing protein</fullName>
    </submittedName>
</protein>
<gene>
    <name evidence="2" type="ORF">FB474_1055</name>
</gene>
<proteinExistence type="predicted"/>
<dbReference type="InterPro" id="IPR012312">
    <property type="entry name" value="Hemerythrin-like"/>
</dbReference>
<accession>A0A542ZHB8</accession>
<dbReference type="Proteomes" id="UP000319514">
    <property type="component" value="Unassembled WGS sequence"/>
</dbReference>
<dbReference type="RefSeq" id="WP_141787679.1">
    <property type="nucleotide sequence ID" value="NZ_BAAAKX010000004.1"/>
</dbReference>
<dbReference type="Gene3D" id="1.20.120.520">
    <property type="entry name" value="nmb1532 protein domain like"/>
    <property type="match status" value="1"/>
</dbReference>
<dbReference type="CDD" id="cd12108">
    <property type="entry name" value="Hr-like"/>
    <property type="match status" value="1"/>
</dbReference>
<keyword evidence="3" id="KW-1185">Reference proteome</keyword>
<dbReference type="OrthoDB" id="5197650at2"/>
<evidence type="ECO:0000313" key="2">
    <source>
        <dbReference type="EMBL" id="TQL59689.1"/>
    </source>
</evidence>
<comment type="caution">
    <text evidence="2">The sequence shown here is derived from an EMBL/GenBank/DDBJ whole genome shotgun (WGS) entry which is preliminary data.</text>
</comment>
<dbReference type="Pfam" id="PF01814">
    <property type="entry name" value="Hemerythrin"/>
    <property type="match status" value="1"/>
</dbReference>
<evidence type="ECO:0000259" key="1">
    <source>
        <dbReference type="Pfam" id="PF01814"/>
    </source>
</evidence>
<sequence>MSETVAEARPDTSEAVALHQVFRDALESASDLVAGAVVERPEAQEAVAGYYGNVLAFLRAHHEAEDAALWPRLRERCPDEAMVPAVIAEHEALEGTLTRAEHALVQFSTEPTAQWGGHLVGALLTLQFELEALVSTQEAEILPLAAEHLSVEEWAEITPLAFAAFGGDRPWLVLGLVLDASTEAQAASLLERLPEDVRAGWQGEDQARYETFVAELRG</sequence>
<feature type="domain" description="Hemerythrin-like" evidence="1">
    <location>
        <begin position="18"/>
        <end position="124"/>
    </location>
</feature>